<evidence type="ECO:0000256" key="1">
    <source>
        <dbReference type="ARBA" id="ARBA00022617"/>
    </source>
</evidence>
<evidence type="ECO:0000313" key="7">
    <source>
        <dbReference type="EMBL" id="MEO3715067.1"/>
    </source>
</evidence>
<dbReference type="Pfam" id="PF13442">
    <property type="entry name" value="Cytochrome_CBB3"/>
    <property type="match status" value="1"/>
</dbReference>
<evidence type="ECO:0000313" key="8">
    <source>
        <dbReference type="Proteomes" id="UP001462640"/>
    </source>
</evidence>
<keyword evidence="1 4" id="KW-0349">Heme</keyword>
<dbReference type="EMBL" id="JBDPZC010000011">
    <property type="protein sequence ID" value="MEO3715067.1"/>
    <property type="molecule type" value="Genomic_DNA"/>
</dbReference>
<feature type="domain" description="Cytochrome c" evidence="6">
    <location>
        <begin position="143"/>
        <end position="284"/>
    </location>
</feature>
<evidence type="ECO:0000256" key="2">
    <source>
        <dbReference type="ARBA" id="ARBA00022723"/>
    </source>
</evidence>
<protein>
    <submittedName>
        <fullName evidence="7">C-type cytochrome</fullName>
    </submittedName>
</protein>
<comment type="caution">
    <text evidence="7">The sequence shown here is derived from an EMBL/GenBank/DDBJ whole genome shotgun (WGS) entry which is preliminary data.</text>
</comment>
<accession>A0ABV0GJ45</accession>
<gene>
    <name evidence="7" type="ORF">ABDJ40_20055</name>
</gene>
<dbReference type="PROSITE" id="PS51007">
    <property type="entry name" value="CYTC"/>
    <property type="match status" value="2"/>
</dbReference>
<evidence type="ECO:0000256" key="4">
    <source>
        <dbReference type="PROSITE-ProRule" id="PRU00433"/>
    </source>
</evidence>
<name>A0ABV0GJ45_9BURK</name>
<feature type="signal peptide" evidence="5">
    <location>
        <begin position="1"/>
        <end position="27"/>
    </location>
</feature>
<dbReference type="InterPro" id="IPR050597">
    <property type="entry name" value="Cytochrome_c_Oxidase_Subunit"/>
</dbReference>
<dbReference type="Proteomes" id="UP001462640">
    <property type="component" value="Unassembled WGS sequence"/>
</dbReference>
<dbReference type="Gene3D" id="1.10.760.10">
    <property type="entry name" value="Cytochrome c-like domain"/>
    <property type="match status" value="2"/>
</dbReference>
<keyword evidence="5" id="KW-0732">Signal</keyword>
<organism evidence="7 8">
    <name type="scientific">Roseateles flavus</name>
    <dbReference type="NCBI Taxonomy" id="3149041"/>
    <lineage>
        <taxon>Bacteria</taxon>
        <taxon>Pseudomonadati</taxon>
        <taxon>Pseudomonadota</taxon>
        <taxon>Betaproteobacteria</taxon>
        <taxon>Burkholderiales</taxon>
        <taxon>Sphaerotilaceae</taxon>
        <taxon>Roseateles</taxon>
    </lineage>
</organism>
<keyword evidence="3 4" id="KW-0408">Iron</keyword>
<dbReference type="RefSeq" id="WP_347612316.1">
    <property type="nucleotide sequence ID" value="NZ_JBDPZC010000011.1"/>
</dbReference>
<keyword evidence="2 4" id="KW-0479">Metal-binding</keyword>
<dbReference type="InterPro" id="IPR009056">
    <property type="entry name" value="Cyt_c-like_dom"/>
</dbReference>
<feature type="domain" description="Cytochrome c" evidence="6">
    <location>
        <begin position="33"/>
        <end position="110"/>
    </location>
</feature>
<feature type="chain" id="PRO_5046985916" evidence="5">
    <location>
        <begin position="28"/>
        <end position="304"/>
    </location>
</feature>
<reference evidence="7 8" key="1">
    <citation type="submission" date="2024-05" db="EMBL/GenBank/DDBJ databases">
        <title>Roseateles sp. 2.12 16S ribosomal RNA gene Genome sequencing and assembly.</title>
        <authorList>
            <person name="Woo H."/>
        </authorList>
    </citation>
    <scope>NUCLEOTIDE SEQUENCE [LARGE SCALE GENOMIC DNA]</scope>
    <source>
        <strain evidence="7 8">2.12</strain>
    </source>
</reference>
<evidence type="ECO:0000256" key="5">
    <source>
        <dbReference type="SAM" id="SignalP"/>
    </source>
</evidence>
<evidence type="ECO:0000256" key="3">
    <source>
        <dbReference type="ARBA" id="ARBA00023004"/>
    </source>
</evidence>
<keyword evidence="8" id="KW-1185">Reference proteome</keyword>
<evidence type="ECO:0000259" key="6">
    <source>
        <dbReference type="PROSITE" id="PS51007"/>
    </source>
</evidence>
<sequence length="304" mass="31332">MRQLLTSLSGSLAGAAALLCLPVAALAVDTKTGPRVDGAELFNRSCGNSHCHGTNGTGAGGPALRGRSLTPERIADVLAKGIPGTRMRAFAQELSPAEISLMVSFITGRPPAAATARTATPTGAATPVALRPADRQRDDTRQAAERRGERLFFDTARDHRCAACHTYFGRGGVSAADLTGAANWTSKQLSEAITNPAPAKDGKSRAVRLTLRDGSSASGLLQSTSPGVVQIADVGDFPVVQRWFATSALAEQQALAPSALPVHGRPPLSADELGDVVAYLQSHDLAGTKPVRKAQTGASAPGGQ</sequence>
<proteinExistence type="predicted"/>
<dbReference type="InterPro" id="IPR036909">
    <property type="entry name" value="Cyt_c-like_dom_sf"/>
</dbReference>
<dbReference type="PANTHER" id="PTHR33751:SF1">
    <property type="entry name" value="CBB3-TYPE CYTOCHROME C OXIDASE SUBUNIT FIXP"/>
    <property type="match status" value="1"/>
</dbReference>
<dbReference type="SUPFAM" id="SSF46626">
    <property type="entry name" value="Cytochrome c"/>
    <property type="match status" value="2"/>
</dbReference>
<dbReference type="PANTHER" id="PTHR33751">
    <property type="entry name" value="CBB3-TYPE CYTOCHROME C OXIDASE SUBUNIT FIXP"/>
    <property type="match status" value="1"/>
</dbReference>